<dbReference type="SUPFAM" id="SSF46689">
    <property type="entry name" value="Homeodomain-like"/>
    <property type="match status" value="2"/>
</dbReference>
<evidence type="ECO:0000256" key="3">
    <source>
        <dbReference type="ARBA" id="ARBA00023163"/>
    </source>
</evidence>
<dbReference type="Pfam" id="PF12833">
    <property type="entry name" value="HTH_18"/>
    <property type="match status" value="1"/>
</dbReference>
<protein>
    <submittedName>
        <fullName evidence="5">Helix-turn-helix domain-containing protein</fullName>
    </submittedName>
</protein>
<keyword evidence="3" id="KW-0804">Transcription</keyword>
<dbReference type="PROSITE" id="PS01124">
    <property type="entry name" value="HTH_ARAC_FAMILY_2"/>
    <property type="match status" value="1"/>
</dbReference>
<dbReference type="PANTHER" id="PTHR43280:SF2">
    <property type="entry name" value="HTH-TYPE TRANSCRIPTIONAL REGULATOR EXSA"/>
    <property type="match status" value="1"/>
</dbReference>
<gene>
    <name evidence="5" type="ORF">LKD48_15665</name>
</gene>
<evidence type="ECO:0000259" key="4">
    <source>
        <dbReference type="PROSITE" id="PS01124"/>
    </source>
</evidence>
<organism evidence="5 6">
    <name type="scientific">Anthropogastromicrobium aceti</name>
    <dbReference type="NCBI Taxonomy" id="2981768"/>
    <lineage>
        <taxon>Bacteria</taxon>
        <taxon>Bacillati</taxon>
        <taxon>Bacillota</taxon>
        <taxon>Clostridia</taxon>
        <taxon>Lachnospirales</taxon>
        <taxon>Lachnospiraceae</taxon>
        <taxon>Anthropogastromicrobium</taxon>
    </lineage>
</organism>
<dbReference type="RefSeq" id="WP_308732556.1">
    <property type="nucleotide sequence ID" value="NZ_JAJEQN010000065.1"/>
</dbReference>
<feature type="domain" description="HTH araC/xylS-type" evidence="4">
    <location>
        <begin position="202"/>
        <end position="300"/>
    </location>
</feature>
<keyword evidence="6" id="KW-1185">Reference proteome</keyword>
<dbReference type="Pfam" id="PF10114">
    <property type="entry name" value="PocR"/>
    <property type="match status" value="1"/>
</dbReference>
<dbReference type="PRINTS" id="PR00032">
    <property type="entry name" value="HTHARAC"/>
</dbReference>
<sequence length="308" mass="35457">MEKRSPAVPEPMEMLAGHITDYLHYLKHDCGLRVSIHEFQRIAAPFLAQFLPYRIHDNPCCLYLKSHPDIWTACIRNQKRLSGYLEQGPFFGCCHCGIGEYVYPIRDTLSDTVIGFISVSGYFLSEHHALDRLTHTCQTYGLSLDTVRPLFEQHLSDSIPDAHKLDTLLFPLAFMLEQLYRQECLGFSNTTGRLKKQNQLLGRILLFIEENLNRSFTIEELCSAFHCSRSYISHLFCSSTGHSFPEYLNLLRMEEARKLLAQTDFPITEIALKTGFSSSSYFSSLFRRMNGMSPSTYRNLRTLSPKEK</sequence>
<keyword evidence="2" id="KW-0238">DNA-binding</keyword>
<dbReference type="InterPro" id="IPR018771">
    <property type="entry name" value="PocR_dom"/>
</dbReference>
<comment type="caution">
    <text evidence="5">The sequence shown here is derived from an EMBL/GenBank/DDBJ whole genome shotgun (WGS) entry which is preliminary data.</text>
</comment>
<dbReference type="InterPro" id="IPR009057">
    <property type="entry name" value="Homeodomain-like_sf"/>
</dbReference>
<dbReference type="GO" id="GO:0003700">
    <property type="term" value="F:DNA-binding transcription factor activity"/>
    <property type="evidence" value="ECO:0007669"/>
    <property type="project" value="InterPro"/>
</dbReference>
<proteinExistence type="predicted"/>
<dbReference type="InterPro" id="IPR020449">
    <property type="entry name" value="Tscrpt_reg_AraC-type_HTH"/>
</dbReference>
<evidence type="ECO:0000313" key="5">
    <source>
        <dbReference type="EMBL" id="MCC2223040.1"/>
    </source>
</evidence>
<dbReference type="PROSITE" id="PS00041">
    <property type="entry name" value="HTH_ARAC_FAMILY_1"/>
    <property type="match status" value="1"/>
</dbReference>
<dbReference type="AlphaFoldDB" id="A0AAE3E740"/>
<accession>A0AAE3E740</accession>
<dbReference type="PANTHER" id="PTHR43280">
    <property type="entry name" value="ARAC-FAMILY TRANSCRIPTIONAL REGULATOR"/>
    <property type="match status" value="1"/>
</dbReference>
<dbReference type="GO" id="GO:0043565">
    <property type="term" value="F:sequence-specific DNA binding"/>
    <property type="evidence" value="ECO:0007669"/>
    <property type="project" value="InterPro"/>
</dbReference>
<evidence type="ECO:0000256" key="1">
    <source>
        <dbReference type="ARBA" id="ARBA00023015"/>
    </source>
</evidence>
<name>A0AAE3E740_9FIRM</name>
<dbReference type="SMART" id="SM00342">
    <property type="entry name" value="HTH_ARAC"/>
    <property type="match status" value="1"/>
</dbReference>
<dbReference type="InterPro" id="IPR018060">
    <property type="entry name" value="HTH_AraC"/>
</dbReference>
<dbReference type="InterPro" id="IPR018062">
    <property type="entry name" value="HTH_AraC-typ_CS"/>
</dbReference>
<keyword evidence="1" id="KW-0805">Transcription regulation</keyword>
<dbReference type="Gene3D" id="1.10.10.60">
    <property type="entry name" value="Homeodomain-like"/>
    <property type="match status" value="2"/>
</dbReference>
<dbReference type="EMBL" id="JAJEQN010000065">
    <property type="protein sequence ID" value="MCC2223040.1"/>
    <property type="molecule type" value="Genomic_DNA"/>
</dbReference>
<dbReference type="Proteomes" id="UP001198200">
    <property type="component" value="Unassembled WGS sequence"/>
</dbReference>
<evidence type="ECO:0000313" key="6">
    <source>
        <dbReference type="Proteomes" id="UP001198200"/>
    </source>
</evidence>
<evidence type="ECO:0000256" key="2">
    <source>
        <dbReference type="ARBA" id="ARBA00023125"/>
    </source>
</evidence>
<reference evidence="5 6" key="1">
    <citation type="submission" date="2021-10" db="EMBL/GenBank/DDBJ databases">
        <title>Anaerobic single-cell dispensing facilitates the cultivation of human gut bacteria.</title>
        <authorList>
            <person name="Afrizal A."/>
        </authorList>
    </citation>
    <scope>NUCLEOTIDE SEQUENCE [LARGE SCALE GENOMIC DNA]</scope>
    <source>
        <strain evidence="5 6">CLA-AA-H224</strain>
    </source>
</reference>